<evidence type="ECO:0000256" key="4">
    <source>
        <dbReference type="ARBA" id="ARBA00022448"/>
    </source>
</evidence>
<feature type="compositionally biased region" description="Low complexity" evidence="9">
    <location>
        <begin position="165"/>
        <end position="178"/>
    </location>
</feature>
<keyword evidence="4" id="KW-0813">Transport</keyword>
<evidence type="ECO:0000256" key="8">
    <source>
        <dbReference type="ARBA" id="ARBA00023136"/>
    </source>
</evidence>
<feature type="domain" description="Vta1 C-terminal" evidence="11">
    <location>
        <begin position="302"/>
        <end position="336"/>
    </location>
</feature>
<feature type="region of interest" description="Disordered" evidence="9">
    <location>
        <begin position="156"/>
        <end position="191"/>
    </location>
</feature>
<evidence type="ECO:0008006" key="14">
    <source>
        <dbReference type="Google" id="ProtNLM"/>
    </source>
</evidence>
<dbReference type="PANTHER" id="PTHR46009">
    <property type="entry name" value="VACUOLAR PROTEIN SORTING-ASSOCIATED PROTEIN VTA1 HOMOLOG"/>
    <property type="match status" value="1"/>
</dbReference>
<dbReference type="AlphaFoldDB" id="A0A507FHZ4"/>
<dbReference type="Gene3D" id="1.20.5.420">
    <property type="entry name" value="Immunoglobulin FC, subunit C"/>
    <property type="match status" value="1"/>
</dbReference>
<evidence type="ECO:0000256" key="2">
    <source>
        <dbReference type="ARBA" id="ARBA00004496"/>
    </source>
</evidence>
<evidence type="ECO:0000259" key="10">
    <source>
        <dbReference type="Pfam" id="PF04652"/>
    </source>
</evidence>
<evidence type="ECO:0000259" key="11">
    <source>
        <dbReference type="Pfam" id="PF18097"/>
    </source>
</evidence>
<dbReference type="GO" id="GO:0015031">
    <property type="term" value="P:protein transport"/>
    <property type="evidence" value="ECO:0007669"/>
    <property type="project" value="UniProtKB-KW"/>
</dbReference>
<gene>
    <name evidence="12" type="ORF">CcCBS67573_g02716</name>
</gene>
<proteinExistence type="inferred from homology"/>
<name>A0A507FHZ4_9FUNG</name>
<sequence>MSSTNVPEPLKGLVSFLQRAEELVTRDPIVSYYCYFYAAKQAIELNAKDNDSQMFMLALLDKLEAQKAAMGHNEALSNDVVGYAHVENFALKIFTSADNEDRAGKASKKTARSFIAASTFLEVLKVFGPIDDAVSEKIKYGRFKAVDIIKALKEGRQPVAGPPGGEEQQPEEFFPPAESSNQPELGAGSSFFQPDLPAADPFFVPPSATPSAPPPIPTFDLFPSIPSSLPALDPSPAPTVTSPYTPSQPAPPRNIDPTVPYNYTQPAPLSHAPPVHSIPQPIPASTSAYVSNPAAPLDHTIVTAATKNCKFAISALQYDDVNTAIENLEKALTLLRPYKT</sequence>
<evidence type="ECO:0000256" key="3">
    <source>
        <dbReference type="ARBA" id="ARBA00007895"/>
    </source>
</evidence>
<dbReference type="OrthoDB" id="391137at2759"/>
<accession>A0A507FHZ4</accession>
<organism evidence="12 13">
    <name type="scientific">Chytriomyces confervae</name>
    <dbReference type="NCBI Taxonomy" id="246404"/>
    <lineage>
        <taxon>Eukaryota</taxon>
        <taxon>Fungi</taxon>
        <taxon>Fungi incertae sedis</taxon>
        <taxon>Chytridiomycota</taxon>
        <taxon>Chytridiomycota incertae sedis</taxon>
        <taxon>Chytridiomycetes</taxon>
        <taxon>Chytridiales</taxon>
        <taxon>Chytriomycetaceae</taxon>
        <taxon>Chytriomyces</taxon>
    </lineage>
</organism>
<evidence type="ECO:0000256" key="1">
    <source>
        <dbReference type="ARBA" id="ARBA00004481"/>
    </source>
</evidence>
<comment type="caution">
    <text evidence="12">The sequence shown here is derived from an EMBL/GenBank/DDBJ whole genome shotgun (WGS) entry which is preliminary data.</text>
</comment>
<dbReference type="InterPro" id="IPR039431">
    <property type="entry name" value="Vta1/CALS_N"/>
</dbReference>
<dbReference type="Pfam" id="PF04652">
    <property type="entry name" value="Vta1"/>
    <property type="match status" value="1"/>
</dbReference>
<evidence type="ECO:0000256" key="5">
    <source>
        <dbReference type="ARBA" id="ARBA00022490"/>
    </source>
</evidence>
<keyword evidence="6" id="KW-0967">Endosome</keyword>
<dbReference type="GO" id="GO:0010008">
    <property type="term" value="C:endosome membrane"/>
    <property type="evidence" value="ECO:0007669"/>
    <property type="project" value="UniProtKB-SubCell"/>
</dbReference>
<dbReference type="EMBL" id="QEAP01000060">
    <property type="protein sequence ID" value="TPX76029.1"/>
    <property type="molecule type" value="Genomic_DNA"/>
</dbReference>
<dbReference type="PANTHER" id="PTHR46009:SF1">
    <property type="entry name" value="VACUOLAR PROTEIN SORTING-ASSOCIATED PROTEIN VTA1 HOMOLOG"/>
    <property type="match status" value="1"/>
</dbReference>
<reference evidence="12 13" key="1">
    <citation type="journal article" date="2019" name="Sci. Rep.">
        <title>Comparative genomics of chytrid fungi reveal insights into the obligate biotrophic and pathogenic lifestyle of Synchytrium endobioticum.</title>
        <authorList>
            <person name="van de Vossenberg B.T.L.H."/>
            <person name="Warris S."/>
            <person name="Nguyen H.D.T."/>
            <person name="van Gent-Pelzer M.P.E."/>
            <person name="Joly D.L."/>
            <person name="van de Geest H.C."/>
            <person name="Bonants P.J.M."/>
            <person name="Smith D.S."/>
            <person name="Levesque C.A."/>
            <person name="van der Lee T.A.J."/>
        </authorList>
    </citation>
    <scope>NUCLEOTIDE SEQUENCE [LARGE SCALE GENOMIC DNA]</scope>
    <source>
        <strain evidence="12 13">CBS 675.73</strain>
    </source>
</reference>
<comment type="similarity">
    <text evidence="3">Belongs to the VTA1 family.</text>
</comment>
<dbReference type="STRING" id="246404.A0A507FHZ4"/>
<keyword evidence="5" id="KW-0963">Cytoplasm</keyword>
<evidence type="ECO:0000313" key="12">
    <source>
        <dbReference type="EMBL" id="TPX76029.1"/>
    </source>
</evidence>
<dbReference type="Gene3D" id="1.25.40.270">
    <property type="entry name" value="Vacuolar protein sorting-associated protein vta1"/>
    <property type="match status" value="1"/>
</dbReference>
<comment type="subcellular location">
    <subcellularLocation>
        <location evidence="2">Cytoplasm</location>
    </subcellularLocation>
    <subcellularLocation>
        <location evidence="1">Endosome membrane</location>
        <topology evidence="1">Peripheral membrane protein</topology>
    </subcellularLocation>
</comment>
<dbReference type="Pfam" id="PF18097">
    <property type="entry name" value="Vta1_C"/>
    <property type="match status" value="1"/>
</dbReference>
<dbReference type="GO" id="GO:0005771">
    <property type="term" value="C:multivesicular body"/>
    <property type="evidence" value="ECO:0007669"/>
    <property type="project" value="TreeGrafter"/>
</dbReference>
<feature type="region of interest" description="Disordered" evidence="9">
    <location>
        <begin position="227"/>
        <end position="257"/>
    </location>
</feature>
<dbReference type="InterPro" id="IPR044538">
    <property type="entry name" value="Vta1-like"/>
</dbReference>
<dbReference type="Proteomes" id="UP000320333">
    <property type="component" value="Unassembled WGS sequence"/>
</dbReference>
<evidence type="ECO:0000313" key="13">
    <source>
        <dbReference type="Proteomes" id="UP000320333"/>
    </source>
</evidence>
<dbReference type="InterPro" id="IPR023175">
    <property type="entry name" value="Vta1/CALS_N_sf"/>
</dbReference>
<keyword evidence="8" id="KW-0472">Membrane</keyword>
<keyword evidence="7" id="KW-0653">Protein transport</keyword>
<keyword evidence="13" id="KW-1185">Reference proteome</keyword>
<dbReference type="InterPro" id="IPR041212">
    <property type="entry name" value="Vta1_C"/>
</dbReference>
<dbReference type="GO" id="GO:0032511">
    <property type="term" value="P:late endosome to vacuole transport via multivesicular body sorting pathway"/>
    <property type="evidence" value="ECO:0007669"/>
    <property type="project" value="InterPro"/>
</dbReference>
<evidence type="ECO:0000256" key="6">
    <source>
        <dbReference type="ARBA" id="ARBA00022753"/>
    </source>
</evidence>
<protein>
    <recommendedName>
        <fullName evidence="14">Vta1/callose synthase N-terminal domain-containing protein</fullName>
    </recommendedName>
</protein>
<evidence type="ECO:0000256" key="7">
    <source>
        <dbReference type="ARBA" id="ARBA00022927"/>
    </source>
</evidence>
<evidence type="ECO:0000256" key="9">
    <source>
        <dbReference type="SAM" id="MobiDB-lite"/>
    </source>
</evidence>
<feature type="domain" description="Vta1/callose synthase N-terminal" evidence="10">
    <location>
        <begin position="14"/>
        <end position="154"/>
    </location>
</feature>